<proteinExistence type="predicted"/>
<protein>
    <submittedName>
        <fullName evidence="2">Putative transcriptional regulator</fullName>
    </submittedName>
</protein>
<reference evidence="3" key="2">
    <citation type="submission" date="2013-07" db="EMBL/GenBank/DDBJ databases">
        <authorList>
            <person name="Morais-Silva F.O."/>
            <person name="Rezende A.M."/>
            <person name="Pimentel C."/>
            <person name="Resende D.M."/>
            <person name="Santos C.I."/>
            <person name="Clemente C."/>
            <person name="de Oliveira L.M."/>
            <person name="da Silva S.M."/>
            <person name="Costa D.A."/>
            <person name="Varela-Raposo A."/>
            <person name="Horacio E.C.A."/>
            <person name="Matos M."/>
            <person name="Flores O."/>
            <person name="Ruiz J.C."/>
            <person name="Rodrigues-Pousada C."/>
        </authorList>
    </citation>
    <scope>NUCLEOTIDE SEQUENCE [LARGE SCALE GENOMIC DNA]</scope>
    <source>
        <strain evidence="3">ATCC 19364 / DSM 1382 / NCIMB 9332 / VKM B-1759</strain>
    </source>
</reference>
<sequence length="411" mass="42939">MQKVSPENSFQRHLALAKRIPQVLSFVVAVQQIAQGTEHRAFAAGAAALGRSLEHAAGQTGKRERLQPDASRTAQGGKEQPLPAEEGGLDVAGLLNVEVHLRLKGHHAARVHVEHLPRGQLPGNHGAAGVDEGHAVAFQLLHDEALAAKQAGEDAFLKEDADAHAPGGTQEAVLLADERAVGLGQIHGDDIAREGRAKGHHSRGVAAVGKDGHEHAFAGEHALAGTLELVHEAATRGSGRAIAKDGLHVDNGILEHHGPGLGHNGVARGKLHFHELHLRALDLVFDLVRTPANMHARRRRRGRSHGPLVGHQFLHLIHGQPVGKALAPGVAGAVLPGSGPGLGQAHGAFLTAGIAHIPLGHARSSFEGNFVNQPRLRARAAFGSRPSRTARASRKACSAAVSATMATQAAV</sequence>
<dbReference type="STRING" id="1121448.DGI_0775"/>
<evidence type="ECO:0000313" key="2">
    <source>
        <dbReference type="EMBL" id="AGW12672.1"/>
    </source>
</evidence>
<evidence type="ECO:0000256" key="1">
    <source>
        <dbReference type="SAM" id="MobiDB-lite"/>
    </source>
</evidence>
<dbReference type="KEGG" id="dgg:DGI_0775"/>
<dbReference type="HOGENOM" id="CLU_668559_0_0_7"/>
<reference evidence="2 3" key="1">
    <citation type="journal article" date="2013" name="J. Bacteriol.">
        <title>Roles of HynAB and Ech, the only two hydrogenases found in the model sulfate reducer Desulfovibrio gigas.</title>
        <authorList>
            <person name="Morais-Silva F.O."/>
            <person name="Santos C.I."/>
            <person name="Rodrigues R."/>
            <person name="Pereira I.A."/>
            <person name="Rodrigues-Pousada C."/>
        </authorList>
    </citation>
    <scope>NUCLEOTIDE SEQUENCE [LARGE SCALE GENOMIC DNA]</scope>
    <source>
        <strain evidence="3">ATCC 19364 / DSM 1382 / NCIMB 9332 / VKM B-1759</strain>
    </source>
</reference>
<dbReference type="Proteomes" id="UP000016587">
    <property type="component" value="Chromosome"/>
</dbReference>
<name>T2G9U7_MEGG1</name>
<organism evidence="2 3">
    <name type="scientific">Megalodesulfovibrio gigas (strain ATCC 19364 / DSM 1382 / NCIMB 9332 / VKM B-1759)</name>
    <name type="common">Desulfovibrio gigas</name>
    <dbReference type="NCBI Taxonomy" id="1121448"/>
    <lineage>
        <taxon>Bacteria</taxon>
        <taxon>Pseudomonadati</taxon>
        <taxon>Thermodesulfobacteriota</taxon>
        <taxon>Desulfovibrionia</taxon>
        <taxon>Desulfovibrionales</taxon>
        <taxon>Desulfovibrionaceae</taxon>
        <taxon>Megalodesulfovibrio</taxon>
    </lineage>
</organism>
<feature type="region of interest" description="Disordered" evidence="1">
    <location>
        <begin position="54"/>
        <end position="86"/>
    </location>
</feature>
<dbReference type="EMBL" id="CP006585">
    <property type="protein sequence ID" value="AGW12672.1"/>
    <property type="molecule type" value="Genomic_DNA"/>
</dbReference>
<keyword evidence="3" id="KW-1185">Reference proteome</keyword>
<dbReference type="AlphaFoldDB" id="T2G9U7"/>
<gene>
    <name evidence="2" type="ORF">DGI_0775</name>
</gene>
<accession>T2G9U7</accession>
<evidence type="ECO:0000313" key="3">
    <source>
        <dbReference type="Proteomes" id="UP000016587"/>
    </source>
</evidence>